<feature type="topological domain" description="Periplasmic" evidence="14">
    <location>
        <begin position="28"/>
        <end position="45"/>
    </location>
</feature>
<feature type="transmembrane region" description="Helical" evidence="15">
    <location>
        <begin position="140"/>
        <end position="160"/>
    </location>
</feature>
<feature type="topological domain" description="Cytoplasmic" evidence="14">
    <location>
        <begin position="1"/>
        <end position="10"/>
    </location>
</feature>
<keyword evidence="12 14" id="KW-0143">Chaperone</keyword>
<dbReference type="OrthoDB" id="3711263at2"/>
<comment type="similarity">
    <text evidence="2 14">Belongs to the DsbB family.</text>
</comment>
<dbReference type="GO" id="GO:0009055">
    <property type="term" value="F:electron transfer activity"/>
    <property type="evidence" value="ECO:0007669"/>
    <property type="project" value="UniProtKB-UniRule"/>
</dbReference>
<comment type="subcellular location">
    <subcellularLocation>
        <location evidence="1">Cell inner membrane</location>
        <topology evidence="1">Multi-pass membrane protein</topology>
    </subcellularLocation>
    <subcellularLocation>
        <location evidence="14">Cell membrane</location>
        <topology evidence="14">Multi-pass membrane protein</topology>
    </subcellularLocation>
</comment>
<dbReference type="HAMAP" id="MF_00286">
    <property type="entry name" value="DsbB"/>
    <property type="match status" value="1"/>
</dbReference>
<evidence type="ECO:0000256" key="11">
    <source>
        <dbReference type="ARBA" id="ARBA00023157"/>
    </source>
</evidence>
<keyword evidence="9 14" id="KW-0560">Oxidoreductase</keyword>
<evidence type="ECO:0000256" key="3">
    <source>
        <dbReference type="ARBA" id="ARBA00022448"/>
    </source>
</evidence>
<keyword evidence="7 14" id="KW-0249">Electron transport</keyword>
<keyword evidence="17" id="KW-1185">Reference proteome</keyword>
<sequence>MLARLPFRILALLLFAICAAMLAFGLYLQHAKGIEPCPMCIMQRYALAACGLIGLLAGLHDPGRRGVSVYGAFLAVAAIAGLGVAARQSWMQWFPPAVSECGPGLEYMLESFPLSAALPMIFRGAGDCSVVDWTFLGLSIANWSLLSFTTILVALTVYLLQRARQTR</sequence>
<evidence type="ECO:0000256" key="14">
    <source>
        <dbReference type="HAMAP-Rule" id="MF_00286"/>
    </source>
</evidence>
<dbReference type="GO" id="GO:0006457">
    <property type="term" value="P:protein folding"/>
    <property type="evidence" value="ECO:0007669"/>
    <property type="project" value="InterPro"/>
</dbReference>
<dbReference type="Proteomes" id="UP000318422">
    <property type="component" value="Unassembled WGS sequence"/>
</dbReference>
<dbReference type="AlphaFoldDB" id="A0A4Y4CWN7"/>
<evidence type="ECO:0000256" key="7">
    <source>
        <dbReference type="ARBA" id="ARBA00022982"/>
    </source>
</evidence>
<evidence type="ECO:0000256" key="2">
    <source>
        <dbReference type="ARBA" id="ARBA00008823"/>
    </source>
</evidence>
<comment type="function">
    <text evidence="14">Required for disulfide bond formation in some periplasmic proteins. Acts by oxidizing the DsbA protein.</text>
</comment>
<dbReference type="SUPFAM" id="SSF158442">
    <property type="entry name" value="DsbB-like"/>
    <property type="match status" value="1"/>
</dbReference>
<feature type="transmembrane region" description="Helical" evidence="15">
    <location>
        <begin position="67"/>
        <end position="86"/>
    </location>
</feature>
<dbReference type="InterPro" id="IPR022920">
    <property type="entry name" value="Disulphide_bond_form_DsbB"/>
</dbReference>
<dbReference type="InterPro" id="IPR003752">
    <property type="entry name" value="DiS_bond_form_DsbB/BdbC"/>
</dbReference>
<comment type="caution">
    <text evidence="16">The sequence shown here is derived from an EMBL/GenBank/DDBJ whole genome shotgun (WGS) entry which is preliminary data.</text>
</comment>
<feature type="topological domain" description="Cytoplasmic" evidence="14">
    <location>
        <begin position="63"/>
        <end position="68"/>
    </location>
</feature>
<feature type="transmembrane region" description="Helical" evidence="15">
    <location>
        <begin position="41"/>
        <end position="60"/>
    </location>
</feature>
<feature type="topological domain" description="Cytoplasmic" evidence="14">
    <location>
        <begin position="162"/>
        <end position="167"/>
    </location>
</feature>
<proteinExistence type="inferred from homology"/>
<gene>
    <name evidence="14 16" type="primary">dsbB</name>
    <name evidence="16" type="ORF">ZRA01_19470</name>
</gene>
<dbReference type="PANTHER" id="PTHR36570:SF3">
    <property type="entry name" value="DISULFIDE BOND FORMATION PROTEIN B"/>
    <property type="match status" value="1"/>
</dbReference>
<accession>A0A4Y4CWN7</accession>
<evidence type="ECO:0000256" key="6">
    <source>
        <dbReference type="ARBA" id="ARBA00022692"/>
    </source>
</evidence>
<evidence type="ECO:0000256" key="5">
    <source>
        <dbReference type="ARBA" id="ARBA00022519"/>
    </source>
</evidence>
<keyword evidence="8 14" id="KW-1133">Transmembrane helix</keyword>
<keyword evidence="13 14" id="KW-0676">Redox-active center</keyword>
<keyword evidence="3 14" id="KW-0813">Transport</keyword>
<dbReference type="PANTHER" id="PTHR36570">
    <property type="entry name" value="DISULFIDE BOND FORMATION PROTEIN B"/>
    <property type="match status" value="1"/>
</dbReference>
<dbReference type="Pfam" id="PF02600">
    <property type="entry name" value="DsbB"/>
    <property type="match status" value="1"/>
</dbReference>
<feature type="disulfide bond" description="Redox-active" evidence="14">
    <location>
        <begin position="37"/>
        <end position="40"/>
    </location>
</feature>
<evidence type="ECO:0000256" key="13">
    <source>
        <dbReference type="ARBA" id="ARBA00023284"/>
    </source>
</evidence>
<evidence type="ECO:0000256" key="10">
    <source>
        <dbReference type="ARBA" id="ARBA00023136"/>
    </source>
</evidence>
<keyword evidence="6 14" id="KW-0812">Transmembrane</keyword>
<evidence type="ECO:0000256" key="1">
    <source>
        <dbReference type="ARBA" id="ARBA00004429"/>
    </source>
</evidence>
<evidence type="ECO:0000313" key="16">
    <source>
        <dbReference type="EMBL" id="GEC95874.1"/>
    </source>
</evidence>
<dbReference type="GO" id="GO:0005886">
    <property type="term" value="C:plasma membrane"/>
    <property type="evidence" value="ECO:0007669"/>
    <property type="project" value="UniProtKB-SubCell"/>
</dbReference>
<comment type="caution">
    <text evidence="14">Lacks conserved residue(s) required for the propagation of feature annotation.</text>
</comment>
<evidence type="ECO:0000256" key="15">
    <source>
        <dbReference type="SAM" id="Phobius"/>
    </source>
</evidence>
<dbReference type="GO" id="GO:0015035">
    <property type="term" value="F:protein-disulfide reductase activity"/>
    <property type="evidence" value="ECO:0007669"/>
    <property type="project" value="UniProtKB-UniRule"/>
</dbReference>
<evidence type="ECO:0000313" key="17">
    <source>
        <dbReference type="Proteomes" id="UP000318422"/>
    </source>
</evidence>
<keyword evidence="11 14" id="KW-1015">Disulfide bond</keyword>
<evidence type="ECO:0000256" key="8">
    <source>
        <dbReference type="ARBA" id="ARBA00022989"/>
    </source>
</evidence>
<organism evidence="16 17">
    <name type="scientific">Zoogloea ramigera</name>
    <dbReference type="NCBI Taxonomy" id="350"/>
    <lineage>
        <taxon>Bacteria</taxon>
        <taxon>Pseudomonadati</taxon>
        <taxon>Pseudomonadota</taxon>
        <taxon>Betaproteobacteria</taxon>
        <taxon>Rhodocyclales</taxon>
        <taxon>Zoogloeaceae</taxon>
        <taxon>Zoogloea</taxon>
    </lineage>
</organism>
<evidence type="ECO:0000256" key="4">
    <source>
        <dbReference type="ARBA" id="ARBA00022475"/>
    </source>
</evidence>
<dbReference type="RefSeq" id="WP_141351655.1">
    <property type="nucleotide sequence ID" value="NZ_BJNV01000029.1"/>
</dbReference>
<keyword evidence="4 14" id="KW-1003">Cell membrane</keyword>
<dbReference type="Gene3D" id="1.20.1550.10">
    <property type="entry name" value="DsbB-like"/>
    <property type="match status" value="1"/>
</dbReference>
<dbReference type="EMBL" id="BJNV01000029">
    <property type="protein sequence ID" value="GEC95874.1"/>
    <property type="molecule type" value="Genomic_DNA"/>
</dbReference>
<name>A0A4Y4CWN7_ZOORA</name>
<reference evidence="16 17" key="1">
    <citation type="submission" date="2019-06" db="EMBL/GenBank/DDBJ databases">
        <title>Whole genome shotgun sequence of Zoogloea ramigera NBRC 15342.</title>
        <authorList>
            <person name="Hosoyama A."/>
            <person name="Uohara A."/>
            <person name="Ohji S."/>
            <person name="Ichikawa N."/>
        </authorList>
    </citation>
    <scope>NUCLEOTIDE SEQUENCE [LARGE SCALE GENOMIC DNA]</scope>
    <source>
        <strain evidence="16 17">NBRC 15342</strain>
    </source>
</reference>
<keyword evidence="5" id="KW-0997">Cell inner membrane</keyword>
<evidence type="ECO:0000256" key="9">
    <source>
        <dbReference type="ARBA" id="ARBA00023002"/>
    </source>
</evidence>
<protein>
    <recommendedName>
        <fullName evidence="14">Disulfide bond formation protein B</fullName>
    </recommendedName>
    <alternativeName>
        <fullName evidence="14">Disulfide oxidoreductase</fullName>
    </alternativeName>
</protein>
<dbReference type="InterPro" id="IPR050183">
    <property type="entry name" value="DsbB"/>
</dbReference>
<dbReference type="InterPro" id="IPR023380">
    <property type="entry name" value="DsbB-like_sf"/>
</dbReference>
<evidence type="ECO:0000256" key="12">
    <source>
        <dbReference type="ARBA" id="ARBA00023186"/>
    </source>
</evidence>
<keyword evidence="10 14" id="KW-0472">Membrane</keyword>